<evidence type="ECO:0000313" key="2">
    <source>
        <dbReference type="Proteomes" id="UP000031443"/>
    </source>
</evidence>
<name>M7C4S0_CHEMY</name>
<dbReference type="Proteomes" id="UP000031443">
    <property type="component" value="Unassembled WGS sequence"/>
</dbReference>
<dbReference type="EMBL" id="KB528689">
    <property type="protein sequence ID" value="EMP35492.1"/>
    <property type="molecule type" value="Genomic_DNA"/>
</dbReference>
<reference evidence="2" key="1">
    <citation type="journal article" date="2013" name="Nat. Genet.">
        <title>The draft genomes of soft-shell turtle and green sea turtle yield insights into the development and evolution of the turtle-specific body plan.</title>
        <authorList>
            <person name="Wang Z."/>
            <person name="Pascual-Anaya J."/>
            <person name="Zadissa A."/>
            <person name="Li W."/>
            <person name="Niimura Y."/>
            <person name="Huang Z."/>
            <person name="Li C."/>
            <person name="White S."/>
            <person name="Xiong Z."/>
            <person name="Fang D."/>
            <person name="Wang B."/>
            <person name="Ming Y."/>
            <person name="Chen Y."/>
            <person name="Zheng Y."/>
            <person name="Kuraku S."/>
            <person name="Pignatelli M."/>
            <person name="Herrero J."/>
            <person name="Beal K."/>
            <person name="Nozawa M."/>
            <person name="Li Q."/>
            <person name="Wang J."/>
            <person name="Zhang H."/>
            <person name="Yu L."/>
            <person name="Shigenobu S."/>
            <person name="Wang J."/>
            <person name="Liu J."/>
            <person name="Flicek P."/>
            <person name="Searle S."/>
            <person name="Wang J."/>
            <person name="Kuratani S."/>
            <person name="Yin Y."/>
            <person name="Aken B."/>
            <person name="Zhang G."/>
            <person name="Irie N."/>
        </authorList>
    </citation>
    <scope>NUCLEOTIDE SEQUENCE [LARGE SCALE GENOMIC DNA]</scope>
</reference>
<gene>
    <name evidence="1" type="ORF">UY3_07456</name>
</gene>
<organism evidence="1 2">
    <name type="scientific">Chelonia mydas</name>
    <name type="common">Green sea-turtle</name>
    <name type="synonym">Chelonia agassizi</name>
    <dbReference type="NCBI Taxonomy" id="8469"/>
    <lineage>
        <taxon>Eukaryota</taxon>
        <taxon>Metazoa</taxon>
        <taxon>Chordata</taxon>
        <taxon>Craniata</taxon>
        <taxon>Vertebrata</taxon>
        <taxon>Euteleostomi</taxon>
        <taxon>Archelosauria</taxon>
        <taxon>Testudinata</taxon>
        <taxon>Testudines</taxon>
        <taxon>Cryptodira</taxon>
        <taxon>Durocryptodira</taxon>
        <taxon>Americhelydia</taxon>
        <taxon>Chelonioidea</taxon>
        <taxon>Cheloniidae</taxon>
        <taxon>Chelonia</taxon>
    </lineage>
</organism>
<keyword evidence="2" id="KW-1185">Reference proteome</keyword>
<proteinExistence type="predicted"/>
<evidence type="ECO:0000313" key="1">
    <source>
        <dbReference type="EMBL" id="EMP35492.1"/>
    </source>
</evidence>
<accession>M7C4S0</accession>
<dbReference type="AlphaFoldDB" id="M7C4S0"/>
<protein>
    <submittedName>
        <fullName evidence="1">Uncharacterized protein</fullName>
    </submittedName>
</protein>
<sequence>MLLALTNTSQVAVELFLKLQSPASSPPPSLSVPCSCSYLFLLELATAVWQQQALGGSNPASCSVQVDFSEAQCETKGLSTLPAGLMDSDRSSGDRFIASSLDMINRPPSALPSTPVLHWSERRRQSQWGSISSRFTAVKMPRISSVGPVCLFGTYDQPTV</sequence>